<dbReference type="Pfam" id="PF00061">
    <property type="entry name" value="Lipocalin"/>
    <property type="match status" value="1"/>
</dbReference>
<evidence type="ECO:0000313" key="3">
    <source>
        <dbReference type="EMBL" id="KAK3595630.1"/>
    </source>
</evidence>
<keyword evidence="4" id="KW-1185">Reference proteome</keyword>
<gene>
    <name evidence="3" type="ORF">CHS0354_009594</name>
</gene>
<dbReference type="EMBL" id="JAEAOA010000613">
    <property type="protein sequence ID" value="KAK3595630.1"/>
    <property type="molecule type" value="Genomic_DNA"/>
</dbReference>
<reference evidence="3" key="1">
    <citation type="journal article" date="2021" name="Genome Biol. Evol.">
        <title>A High-Quality Reference Genome for a Parasitic Bivalve with Doubly Uniparental Inheritance (Bivalvia: Unionida).</title>
        <authorList>
            <person name="Smith C.H."/>
        </authorList>
    </citation>
    <scope>NUCLEOTIDE SEQUENCE</scope>
    <source>
        <strain evidence="3">CHS0354</strain>
    </source>
</reference>
<dbReference type="Gene3D" id="2.40.128.20">
    <property type="match status" value="6"/>
</dbReference>
<evidence type="ECO:0000259" key="2">
    <source>
        <dbReference type="Pfam" id="PF00061"/>
    </source>
</evidence>
<name>A0AAE0SQ43_9BIVA</name>
<dbReference type="GO" id="GO:0034632">
    <property type="term" value="F:retinol transmembrane transporter activity"/>
    <property type="evidence" value="ECO:0007669"/>
    <property type="project" value="InterPro"/>
</dbReference>
<evidence type="ECO:0000313" key="4">
    <source>
        <dbReference type="Proteomes" id="UP001195483"/>
    </source>
</evidence>
<dbReference type="PANTHER" id="PTHR11873:SF0">
    <property type="entry name" value="LIPOCALIN-RELATED PROTEIN"/>
    <property type="match status" value="1"/>
</dbReference>
<dbReference type="SUPFAM" id="SSF50814">
    <property type="entry name" value="Lipocalins"/>
    <property type="match status" value="6"/>
</dbReference>
<reference evidence="3" key="3">
    <citation type="submission" date="2023-05" db="EMBL/GenBank/DDBJ databases">
        <authorList>
            <person name="Smith C.H."/>
        </authorList>
    </citation>
    <scope>NUCLEOTIDE SEQUENCE</scope>
    <source>
        <strain evidence="3">CHS0354</strain>
        <tissue evidence="3">Mantle</tissue>
    </source>
</reference>
<keyword evidence="1" id="KW-0446">Lipid-binding</keyword>
<proteinExistence type="predicted"/>
<organism evidence="3 4">
    <name type="scientific">Potamilus streckersoni</name>
    <dbReference type="NCBI Taxonomy" id="2493646"/>
    <lineage>
        <taxon>Eukaryota</taxon>
        <taxon>Metazoa</taxon>
        <taxon>Spiralia</taxon>
        <taxon>Lophotrochozoa</taxon>
        <taxon>Mollusca</taxon>
        <taxon>Bivalvia</taxon>
        <taxon>Autobranchia</taxon>
        <taxon>Heteroconchia</taxon>
        <taxon>Palaeoheterodonta</taxon>
        <taxon>Unionida</taxon>
        <taxon>Unionoidea</taxon>
        <taxon>Unionidae</taxon>
        <taxon>Ambleminae</taxon>
        <taxon>Lampsilini</taxon>
        <taxon>Potamilus</taxon>
    </lineage>
</organism>
<sequence length="569" mass="65042">MFARSHVLSHGAGQRDPVDLKKCFSYTALTQTTNTPGKLRRTIYINATMSMVSDYWLMQTDYTGYAVVYGCRQQNVLGQCTYPDSWVWSRTPQLTVDQWAVVNTTIENLCLQEANFLPTQQVNVSMVSDYWLMQTDYTWYAVVYGCRQQNVLGQYIYPDSWVWSRTPQLTVDQWAVVNATIENLCLQEASFLATQQVNASMLSGYRVRQTDYTVYAVVYGCREQNLLGQCTYPDSWVWSRTPQLNADQWAIVNTAIDSLCLQEAMFLATEQANVTLPGEKSAATQAGYVQKLSLSERVDGIGLLSDADRLYWVRCGVWLQELNVLGQSTYPDSWVWSRTPQLNADQWAIVNTAIDSLCLQEAKFLATEQANVSMVSDYWLMQTDYTGYAVVYGCRQQNVLGQCTYPDSWVWSRTPQLTVDQWAVVNTTIENLCLQEANFLATQQVNVSMVSDYWLMQTDYTWYAVVYDCRKQNVLGQCTYPDSWVWSRTPQLTVDQWAVVNTTIENLCLQEANFLATQQVNASMVSDYWVRQTDYTGYAVVYGCREQNFAGPMYLPRFVGLEPDSTAQC</sequence>
<evidence type="ECO:0000256" key="1">
    <source>
        <dbReference type="ARBA" id="ARBA00023121"/>
    </source>
</evidence>
<comment type="caution">
    <text evidence="3">The sequence shown here is derived from an EMBL/GenBank/DDBJ whole genome shotgun (WGS) entry which is preliminary data.</text>
</comment>
<dbReference type="PANTHER" id="PTHR11873">
    <property type="entry name" value="RETINOL-BINDING PROTEIN 4"/>
    <property type="match status" value="1"/>
</dbReference>
<accession>A0AAE0SQ43</accession>
<dbReference type="GO" id="GO:0005615">
    <property type="term" value="C:extracellular space"/>
    <property type="evidence" value="ECO:0007669"/>
    <property type="project" value="UniProtKB-ARBA"/>
</dbReference>
<dbReference type="GO" id="GO:0005501">
    <property type="term" value="F:retinoid binding"/>
    <property type="evidence" value="ECO:0007669"/>
    <property type="project" value="InterPro"/>
</dbReference>
<dbReference type="Proteomes" id="UP001195483">
    <property type="component" value="Unassembled WGS sequence"/>
</dbReference>
<dbReference type="InterPro" id="IPR000566">
    <property type="entry name" value="Lipocln_cytosolic_FA-bd_dom"/>
</dbReference>
<protein>
    <recommendedName>
        <fullName evidence="2">Lipocalin/cytosolic fatty-acid binding domain-containing protein</fullName>
    </recommendedName>
</protein>
<dbReference type="InterPro" id="IPR002449">
    <property type="entry name" value="Retinol-bd/Purpurin"/>
</dbReference>
<dbReference type="InterPro" id="IPR012674">
    <property type="entry name" value="Calycin"/>
</dbReference>
<feature type="domain" description="Lipocalin/cytosolic fatty-acid binding" evidence="2">
    <location>
        <begin position="21"/>
        <end position="121"/>
    </location>
</feature>
<reference evidence="3" key="2">
    <citation type="journal article" date="2021" name="Genome Biol. Evol.">
        <title>Developing a high-quality reference genome for a parasitic bivalve with doubly uniparental inheritance (Bivalvia: Unionida).</title>
        <authorList>
            <person name="Smith C.H."/>
        </authorList>
    </citation>
    <scope>NUCLEOTIDE SEQUENCE</scope>
    <source>
        <strain evidence="3">CHS0354</strain>
        <tissue evidence="3">Mantle</tissue>
    </source>
</reference>
<dbReference type="AlphaFoldDB" id="A0AAE0SQ43"/>